<sequence>MFKNYLLITLRNLLKNKLFIFINVFGMGVAIACCIVAYLNWEYSDKWDASFSNTENIYRVQFWREFQGDNQRYGIIPMPVAGYVKQNIKDVAAVTRYHTTYSDMRIGEEIFGTQMAFADSSFFSFFDYKLKYGSFDNFYDKSQIFISDETARKYYNKEDVVGEMLTQIILDKNGVRNPKEFIIGGVFEKKPSNISFGFEVITLFDNFWDVNRDPEMSETSWKRWTGALFLKINDPSLLKSVTAQLQSYVEPQNKAREDFKVTSYYLQPFVGMMAANRANPRLNSDWMNGGIPDEAVVVPAIMSVMLLLLACFNFTNTSIAISSRRLKEIGIRKVMGGLRLQLVVQFLGENLILCLLGLIAGLLLAEWLVPAYDSLWPWLDLNLSYTENIGFLLFLVLLLIITALIAGSYPAFYITAFEPVSILKGKAKFGGTNWFTRILLGGQFVISLLSIIMGVAFYNNGVYQKNYDLGFATSGVISAWVGNEAGFNTYRDALASNPDIVAIAGTLHHVANGFYNDPVKYESLEREVDILDVGDDYFDAMDMTLVAGRKFIKDSETDMKESVIVTEEFLKTFDWKDDAIGKRLVWMDTVQLYVVGVVKNIYSRALWEPIEPTMIRYASPTKFQQLVVKSAPGKTTAVNEYMEQKWKEVFPNSLYTGQMIDQELQETNEINANVTTMFGFLGFFAALMTGIGLYTLVSLNIVKRMKEIGVRKVLGASVSNIAGVINFEFIVNLGVATLLGGALGFFAANALMDSIWEYYLHLNYISLIVSVSVMVVVALLAVGYKTISTAMLNPTKTLRDE</sequence>
<feature type="transmembrane region" description="Helical" evidence="6">
    <location>
        <begin position="677"/>
        <end position="702"/>
    </location>
</feature>
<comment type="caution">
    <text evidence="9">The sequence shown here is derived from an EMBL/GenBank/DDBJ whole genome shotgun (WGS) entry which is preliminary data.</text>
</comment>
<dbReference type="EMBL" id="BHXQ01000003">
    <property type="protein sequence ID" value="GCC51785.1"/>
    <property type="molecule type" value="Genomic_DNA"/>
</dbReference>
<feature type="transmembrane region" description="Helical" evidence="6">
    <location>
        <begin position="434"/>
        <end position="458"/>
    </location>
</feature>
<feature type="domain" description="MacB-like periplasmic core" evidence="8">
    <location>
        <begin position="444"/>
        <end position="643"/>
    </location>
</feature>
<evidence type="ECO:0000256" key="1">
    <source>
        <dbReference type="ARBA" id="ARBA00004651"/>
    </source>
</evidence>
<evidence type="ECO:0000259" key="8">
    <source>
        <dbReference type="Pfam" id="PF12704"/>
    </source>
</evidence>
<feature type="transmembrane region" description="Helical" evidence="6">
    <location>
        <begin position="20"/>
        <end position="41"/>
    </location>
</feature>
<keyword evidence="2" id="KW-1003">Cell membrane</keyword>
<evidence type="ECO:0000256" key="3">
    <source>
        <dbReference type="ARBA" id="ARBA00022692"/>
    </source>
</evidence>
<evidence type="ECO:0000256" key="2">
    <source>
        <dbReference type="ARBA" id="ARBA00022475"/>
    </source>
</evidence>
<gene>
    <name evidence="9" type="ORF">SanaruYs_20140</name>
</gene>
<protein>
    <recommendedName>
        <fullName evidence="11">ABC transporter permease</fullName>
    </recommendedName>
</protein>
<keyword evidence="5 6" id="KW-0472">Membrane</keyword>
<comment type="subcellular location">
    <subcellularLocation>
        <location evidence="1">Cell membrane</location>
        <topology evidence="1">Multi-pass membrane protein</topology>
    </subcellularLocation>
</comment>
<feature type="transmembrane region" description="Helical" evidence="6">
    <location>
        <begin position="764"/>
        <end position="784"/>
    </location>
</feature>
<reference evidence="9 10" key="1">
    <citation type="submission" date="2018-11" db="EMBL/GenBank/DDBJ databases">
        <title>Chryseotalea sanarue gen. nov., sp., nov., a member of the family Cytophagaceae, isolated from a brackish lake in Hamamatsu Japan.</title>
        <authorList>
            <person name="Maejima Y."/>
            <person name="Iino T."/>
            <person name="Muraguchi Y."/>
            <person name="Fukuda K."/>
            <person name="Ohkuma M."/>
            <person name="Moriuchi R."/>
            <person name="Dohra H."/>
            <person name="Kimbara K."/>
            <person name="Shintani M."/>
        </authorList>
    </citation>
    <scope>NUCLEOTIDE SEQUENCE [LARGE SCALE GENOMIC DNA]</scope>
    <source>
        <strain evidence="9 10">Ys</strain>
    </source>
</reference>
<dbReference type="OrthoDB" id="5933722at2"/>
<evidence type="ECO:0000313" key="9">
    <source>
        <dbReference type="EMBL" id="GCC51785.1"/>
    </source>
</evidence>
<feature type="transmembrane region" description="Helical" evidence="6">
    <location>
        <begin position="296"/>
        <end position="321"/>
    </location>
</feature>
<dbReference type="PROSITE" id="PS51257">
    <property type="entry name" value="PROKAR_LIPOPROTEIN"/>
    <property type="match status" value="1"/>
</dbReference>
<dbReference type="Pfam" id="PF12704">
    <property type="entry name" value="MacB_PCD"/>
    <property type="match status" value="2"/>
</dbReference>
<keyword evidence="10" id="KW-1185">Reference proteome</keyword>
<dbReference type="InterPro" id="IPR025857">
    <property type="entry name" value="MacB_PCD"/>
</dbReference>
<evidence type="ECO:0000259" key="7">
    <source>
        <dbReference type="Pfam" id="PF02687"/>
    </source>
</evidence>
<dbReference type="GO" id="GO:0005886">
    <property type="term" value="C:plasma membrane"/>
    <property type="evidence" value="ECO:0007669"/>
    <property type="project" value="UniProtKB-SubCell"/>
</dbReference>
<keyword evidence="4 6" id="KW-1133">Transmembrane helix</keyword>
<dbReference type="Proteomes" id="UP000288227">
    <property type="component" value="Unassembled WGS sequence"/>
</dbReference>
<evidence type="ECO:0008006" key="11">
    <source>
        <dbReference type="Google" id="ProtNLM"/>
    </source>
</evidence>
<feature type="domain" description="ABC3 transporter permease C-terminal" evidence="7">
    <location>
        <begin position="301"/>
        <end position="418"/>
    </location>
</feature>
<feature type="transmembrane region" description="Helical" evidence="6">
    <location>
        <begin position="389"/>
        <end position="413"/>
    </location>
</feature>
<proteinExistence type="predicted"/>
<dbReference type="AlphaFoldDB" id="A0A401UA75"/>
<dbReference type="RefSeq" id="WP_127122432.1">
    <property type="nucleotide sequence ID" value="NZ_BHXQ01000003.1"/>
</dbReference>
<evidence type="ECO:0000256" key="5">
    <source>
        <dbReference type="ARBA" id="ARBA00023136"/>
    </source>
</evidence>
<name>A0A401UA75_9BACT</name>
<evidence type="ECO:0000256" key="4">
    <source>
        <dbReference type="ARBA" id="ARBA00022989"/>
    </source>
</evidence>
<feature type="transmembrane region" description="Helical" evidence="6">
    <location>
        <begin position="729"/>
        <end position="752"/>
    </location>
</feature>
<dbReference type="GO" id="GO:0022857">
    <property type="term" value="F:transmembrane transporter activity"/>
    <property type="evidence" value="ECO:0007669"/>
    <property type="project" value="TreeGrafter"/>
</dbReference>
<dbReference type="InterPro" id="IPR003838">
    <property type="entry name" value="ABC3_permease_C"/>
</dbReference>
<organism evidence="9 10">
    <name type="scientific">Chryseotalea sanaruensis</name>
    <dbReference type="NCBI Taxonomy" id="2482724"/>
    <lineage>
        <taxon>Bacteria</taxon>
        <taxon>Pseudomonadati</taxon>
        <taxon>Bacteroidota</taxon>
        <taxon>Cytophagia</taxon>
        <taxon>Cytophagales</taxon>
        <taxon>Chryseotaleaceae</taxon>
        <taxon>Chryseotalea</taxon>
    </lineage>
</organism>
<evidence type="ECO:0000256" key="6">
    <source>
        <dbReference type="SAM" id="Phobius"/>
    </source>
</evidence>
<dbReference type="PANTHER" id="PTHR30572">
    <property type="entry name" value="MEMBRANE COMPONENT OF TRANSPORTER-RELATED"/>
    <property type="match status" value="1"/>
</dbReference>
<keyword evidence="3 6" id="KW-0812">Transmembrane</keyword>
<dbReference type="PANTHER" id="PTHR30572:SF18">
    <property type="entry name" value="ABC-TYPE MACROLIDE FAMILY EXPORT SYSTEM PERMEASE COMPONENT 2"/>
    <property type="match status" value="1"/>
</dbReference>
<evidence type="ECO:0000313" key="10">
    <source>
        <dbReference type="Proteomes" id="UP000288227"/>
    </source>
</evidence>
<feature type="domain" description="ABC3 transporter permease C-terminal" evidence="7">
    <location>
        <begin position="680"/>
        <end position="789"/>
    </location>
</feature>
<dbReference type="InterPro" id="IPR050250">
    <property type="entry name" value="Macrolide_Exporter_MacB"/>
</dbReference>
<dbReference type="Pfam" id="PF02687">
    <property type="entry name" value="FtsX"/>
    <property type="match status" value="2"/>
</dbReference>
<feature type="domain" description="MacB-like periplasmic core" evidence="8">
    <location>
        <begin position="21"/>
        <end position="247"/>
    </location>
</feature>
<feature type="transmembrane region" description="Helical" evidence="6">
    <location>
        <begin position="342"/>
        <end position="369"/>
    </location>
</feature>
<accession>A0A401UA75</accession>